<dbReference type="Gene3D" id="6.10.280.30">
    <property type="match status" value="1"/>
</dbReference>
<dbReference type="EMBL" id="JAPTSV010000013">
    <property type="protein sequence ID" value="KAJ1521615.1"/>
    <property type="molecule type" value="Genomic_DNA"/>
</dbReference>
<dbReference type="PANTHER" id="PTHR10104">
    <property type="entry name" value="STATHMIN"/>
    <property type="match status" value="1"/>
</dbReference>
<keyword evidence="2" id="KW-0732">Signal</keyword>
<evidence type="ECO:0008006" key="5">
    <source>
        <dbReference type="Google" id="ProtNLM"/>
    </source>
</evidence>
<feature type="signal peptide" evidence="2">
    <location>
        <begin position="1"/>
        <end position="15"/>
    </location>
</feature>
<feature type="compositionally biased region" description="Basic and acidic residues" evidence="1">
    <location>
        <begin position="108"/>
        <end position="117"/>
    </location>
</feature>
<feature type="region of interest" description="Disordered" evidence="1">
    <location>
        <begin position="91"/>
        <end position="117"/>
    </location>
</feature>
<evidence type="ECO:0000313" key="3">
    <source>
        <dbReference type="EMBL" id="KAJ1521615.1"/>
    </source>
</evidence>
<feature type="chain" id="PRO_5043597066" description="Stathmin" evidence="2">
    <location>
        <begin position="16"/>
        <end position="205"/>
    </location>
</feature>
<dbReference type="PANTHER" id="PTHR10104:SF1">
    <property type="entry name" value="STATHMIN, ISOFORM D"/>
    <property type="match status" value="1"/>
</dbReference>
<dbReference type="InterPro" id="IPR036002">
    <property type="entry name" value="Stathmin_sf"/>
</dbReference>
<evidence type="ECO:0000313" key="4">
    <source>
        <dbReference type="Proteomes" id="UP001075354"/>
    </source>
</evidence>
<dbReference type="AlphaFoldDB" id="A0AAV7X972"/>
<proteinExistence type="predicted"/>
<dbReference type="InterPro" id="IPR000956">
    <property type="entry name" value="Stathmin_fam"/>
</dbReference>
<reference evidence="3" key="1">
    <citation type="submission" date="2022-12" db="EMBL/GenBank/DDBJ databases">
        <title>Chromosome-level genome assembly of the bean flower thrips Megalurothrips usitatus.</title>
        <authorList>
            <person name="Ma L."/>
            <person name="Liu Q."/>
            <person name="Li H."/>
            <person name="Cai W."/>
        </authorList>
    </citation>
    <scope>NUCLEOTIDE SEQUENCE</scope>
    <source>
        <strain evidence="3">Cailab_2022a</strain>
    </source>
</reference>
<keyword evidence="4" id="KW-1185">Reference proteome</keyword>
<dbReference type="GO" id="GO:0007019">
    <property type="term" value="P:microtubule depolymerization"/>
    <property type="evidence" value="ECO:0007669"/>
    <property type="project" value="TreeGrafter"/>
</dbReference>
<dbReference type="PROSITE" id="PS51663">
    <property type="entry name" value="STATHMIN_3"/>
    <property type="match status" value="1"/>
</dbReference>
<accession>A0AAV7X972</accession>
<dbReference type="GO" id="GO:0031110">
    <property type="term" value="P:regulation of microtubule polymerization or depolymerization"/>
    <property type="evidence" value="ECO:0007669"/>
    <property type="project" value="InterPro"/>
</dbReference>
<dbReference type="SUPFAM" id="SSF101494">
    <property type="entry name" value="Stathmin"/>
    <property type="match status" value="1"/>
</dbReference>
<protein>
    <recommendedName>
        <fullName evidence="5">Stathmin</fullName>
    </recommendedName>
</protein>
<comment type="caution">
    <text evidence="3">The sequence shown here is derived from an EMBL/GenBank/DDBJ whole genome shotgun (WGS) entry which is preliminary data.</text>
</comment>
<dbReference type="GO" id="GO:0005737">
    <property type="term" value="C:cytoplasm"/>
    <property type="evidence" value="ECO:0007669"/>
    <property type="project" value="TreeGrafter"/>
</dbReference>
<gene>
    <name evidence="3" type="ORF">ONE63_003263</name>
</gene>
<evidence type="ECO:0000256" key="2">
    <source>
        <dbReference type="SAM" id="SignalP"/>
    </source>
</evidence>
<dbReference type="Pfam" id="PF00836">
    <property type="entry name" value="Stathmin"/>
    <property type="match status" value="1"/>
</dbReference>
<organism evidence="3 4">
    <name type="scientific">Megalurothrips usitatus</name>
    <name type="common">bean blossom thrips</name>
    <dbReference type="NCBI Taxonomy" id="439358"/>
    <lineage>
        <taxon>Eukaryota</taxon>
        <taxon>Metazoa</taxon>
        <taxon>Ecdysozoa</taxon>
        <taxon>Arthropoda</taxon>
        <taxon>Hexapoda</taxon>
        <taxon>Insecta</taxon>
        <taxon>Pterygota</taxon>
        <taxon>Neoptera</taxon>
        <taxon>Paraneoptera</taxon>
        <taxon>Thysanoptera</taxon>
        <taxon>Terebrantia</taxon>
        <taxon>Thripoidea</taxon>
        <taxon>Thripidae</taxon>
        <taxon>Megalurothrips</taxon>
    </lineage>
</organism>
<dbReference type="Proteomes" id="UP001075354">
    <property type="component" value="Chromosome 13"/>
</dbReference>
<feature type="region of interest" description="Disordered" evidence="1">
    <location>
        <begin position="26"/>
        <end position="57"/>
    </location>
</feature>
<evidence type="ECO:0000256" key="1">
    <source>
        <dbReference type="SAM" id="MobiDB-lite"/>
    </source>
</evidence>
<dbReference type="GO" id="GO:0043005">
    <property type="term" value="C:neuron projection"/>
    <property type="evidence" value="ECO:0007669"/>
    <property type="project" value="TreeGrafter"/>
</dbReference>
<name>A0AAV7X972_9NEOP</name>
<dbReference type="GO" id="GO:0031175">
    <property type="term" value="P:neuron projection development"/>
    <property type="evidence" value="ECO:0007669"/>
    <property type="project" value="TreeGrafter"/>
</dbReference>
<sequence>MLFTAVSGLLQQGLCICCRAPGGPGRRPGVGGVRRRAGSRSCSPASVKQGGKKKQQLQHRQRVKYSTVEIRAQETSKGGVKYEAILAEPAVSPPKRSASPTRTAKPNKPLEEKLKEAEERRLSFEASKVAHLAATMEKIEIIAKKREEATNKRKEALDQRMERSLENREAHINSLKEKVKDHVSCPFFHFVFPRLVFFFILCGKC</sequence>
<dbReference type="GO" id="GO:0015631">
    <property type="term" value="F:tubulin binding"/>
    <property type="evidence" value="ECO:0007669"/>
    <property type="project" value="TreeGrafter"/>
</dbReference>